<dbReference type="Proteomes" id="UP001358586">
    <property type="component" value="Chromosome 8"/>
</dbReference>
<organism evidence="1 2">
    <name type="scientific">Gossypium arboreum</name>
    <name type="common">Tree cotton</name>
    <name type="synonym">Gossypium nanking</name>
    <dbReference type="NCBI Taxonomy" id="29729"/>
    <lineage>
        <taxon>Eukaryota</taxon>
        <taxon>Viridiplantae</taxon>
        <taxon>Streptophyta</taxon>
        <taxon>Embryophyta</taxon>
        <taxon>Tracheophyta</taxon>
        <taxon>Spermatophyta</taxon>
        <taxon>Magnoliopsida</taxon>
        <taxon>eudicotyledons</taxon>
        <taxon>Gunneridae</taxon>
        <taxon>Pentapetalae</taxon>
        <taxon>rosids</taxon>
        <taxon>malvids</taxon>
        <taxon>Malvales</taxon>
        <taxon>Malvaceae</taxon>
        <taxon>Malvoideae</taxon>
        <taxon>Gossypium</taxon>
    </lineage>
</organism>
<dbReference type="PANTHER" id="PTHR35021:SF8">
    <property type="entry name" value="FIBER PROTEIN FB17"/>
    <property type="match status" value="1"/>
</dbReference>
<gene>
    <name evidence="1" type="ORF">PVK06_028463</name>
</gene>
<accession>A0ABR0P335</accession>
<comment type="caution">
    <text evidence="1">The sequence shown here is derived from an EMBL/GenBank/DDBJ whole genome shotgun (WGS) entry which is preliminary data.</text>
</comment>
<sequence length="196" mass="22702">MCPTSTCDENGEKFDDEQVKEFLDGFEGNTKRQVEYSNFKGLQEEYLNNLVVHKCFPSFLDPIIQKIKNAHGDITEKSKLSSCAAGPTLVIFYTTIKEMNEVIKVEDVTLDKLEVWRDAICDARQINMEVEFAMQHLMKIAYAYFASKTVDPKIYDEKKRLEEELRRISTKIELHEKCQSEAKIFIDKPLNTGLFL</sequence>
<protein>
    <submittedName>
        <fullName evidence="1">Uncharacterized protein</fullName>
    </submittedName>
</protein>
<dbReference type="EMBL" id="JARKNE010000008">
    <property type="protein sequence ID" value="KAK5813017.1"/>
    <property type="molecule type" value="Genomic_DNA"/>
</dbReference>
<dbReference type="PANTHER" id="PTHR35021">
    <property type="match status" value="1"/>
</dbReference>
<evidence type="ECO:0000313" key="1">
    <source>
        <dbReference type="EMBL" id="KAK5813017.1"/>
    </source>
</evidence>
<proteinExistence type="predicted"/>
<evidence type="ECO:0000313" key="2">
    <source>
        <dbReference type="Proteomes" id="UP001358586"/>
    </source>
</evidence>
<name>A0ABR0P335_GOSAR</name>
<reference evidence="1 2" key="1">
    <citation type="submission" date="2023-03" db="EMBL/GenBank/DDBJ databases">
        <title>WGS of Gossypium arboreum.</title>
        <authorList>
            <person name="Yu D."/>
        </authorList>
    </citation>
    <scope>NUCLEOTIDE SEQUENCE [LARGE SCALE GENOMIC DNA]</scope>
    <source>
        <tissue evidence="1">Leaf</tissue>
    </source>
</reference>
<keyword evidence="2" id="KW-1185">Reference proteome</keyword>